<comment type="caution">
    <text evidence="2">The sequence shown here is derived from an EMBL/GenBank/DDBJ whole genome shotgun (WGS) entry which is preliminary data.</text>
</comment>
<feature type="non-terminal residue" evidence="2">
    <location>
        <position position="1"/>
    </location>
</feature>
<sequence length="55" mass="6087">NWTLGKVGLETRNRSRSGPEVGTQNYEFRNRLGSLHTVESSWTHSSVSVSHSAEG</sequence>
<evidence type="ECO:0000313" key="2">
    <source>
        <dbReference type="EMBL" id="KAJ1131249.1"/>
    </source>
</evidence>
<name>A0AAV7PTN7_PLEWA</name>
<gene>
    <name evidence="2" type="ORF">NDU88_009588</name>
</gene>
<dbReference type="Proteomes" id="UP001066276">
    <property type="component" value="Chromosome 7"/>
</dbReference>
<organism evidence="2 3">
    <name type="scientific">Pleurodeles waltl</name>
    <name type="common">Iberian ribbed newt</name>
    <dbReference type="NCBI Taxonomy" id="8319"/>
    <lineage>
        <taxon>Eukaryota</taxon>
        <taxon>Metazoa</taxon>
        <taxon>Chordata</taxon>
        <taxon>Craniata</taxon>
        <taxon>Vertebrata</taxon>
        <taxon>Euteleostomi</taxon>
        <taxon>Amphibia</taxon>
        <taxon>Batrachia</taxon>
        <taxon>Caudata</taxon>
        <taxon>Salamandroidea</taxon>
        <taxon>Salamandridae</taxon>
        <taxon>Pleurodelinae</taxon>
        <taxon>Pleurodeles</taxon>
    </lineage>
</organism>
<dbReference type="AlphaFoldDB" id="A0AAV7PTN7"/>
<feature type="region of interest" description="Disordered" evidence="1">
    <location>
        <begin position="1"/>
        <end position="25"/>
    </location>
</feature>
<evidence type="ECO:0000313" key="3">
    <source>
        <dbReference type="Proteomes" id="UP001066276"/>
    </source>
</evidence>
<feature type="non-terminal residue" evidence="2">
    <location>
        <position position="55"/>
    </location>
</feature>
<evidence type="ECO:0000256" key="1">
    <source>
        <dbReference type="SAM" id="MobiDB-lite"/>
    </source>
</evidence>
<dbReference type="EMBL" id="JANPWB010000011">
    <property type="protein sequence ID" value="KAJ1131249.1"/>
    <property type="molecule type" value="Genomic_DNA"/>
</dbReference>
<reference evidence="2" key="1">
    <citation type="journal article" date="2022" name="bioRxiv">
        <title>Sequencing and chromosome-scale assembly of the giantPleurodeles waltlgenome.</title>
        <authorList>
            <person name="Brown T."/>
            <person name="Elewa A."/>
            <person name="Iarovenko S."/>
            <person name="Subramanian E."/>
            <person name="Araus A.J."/>
            <person name="Petzold A."/>
            <person name="Susuki M."/>
            <person name="Suzuki K.-i.T."/>
            <person name="Hayashi T."/>
            <person name="Toyoda A."/>
            <person name="Oliveira C."/>
            <person name="Osipova E."/>
            <person name="Leigh N.D."/>
            <person name="Simon A."/>
            <person name="Yun M.H."/>
        </authorList>
    </citation>
    <scope>NUCLEOTIDE SEQUENCE</scope>
    <source>
        <strain evidence="2">20211129_DDA</strain>
        <tissue evidence="2">Liver</tissue>
    </source>
</reference>
<proteinExistence type="predicted"/>
<protein>
    <submittedName>
        <fullName evidence="2">Uncharacterized protein</fullName>
    </submittedName>
</protein>
<accession>A0AAV7PTN7</accession>
<keyword evidence="3" id="KW-1185">Reference proteome</keyword>